<dbReference type="Gene3D" id="2.120.10.80">
    <property type="entry name" value="Kelch-type beta propeller"/>
    <property type="match status" value="1"/>
</dbReference>
<keyword evidence="6" id="KW-1185">Reference proteome</keyword>
<dbReference type="EMBL" id="BSXT01000246">
    <property type="protein sequence ID" value="GMF22204.1"/>
    <property type="molecule type" value="Genomic_DNA"/>
</dbReference>
<dbReference type="Pfam" id="PF24681">
    <property type="entry name" value="Kelch_KLHDC2_KLHL20_DRC7"/>
    <property type="match status" value="1"/>
</dbReference>
<dbReference type="PANTHER" id="PTHR46093">
    <property type="entry name" value="ACYL-COA-BINDING DOMAIN-CONTAINING PROTEIN 5"/>
    <property type="match status" value="1"/>
</dbReference>
<evidence type="ECO:0000313" key="6">
    <source>
        <dbReference type="Proteomes" id="UP001165121"/>
    </source>
</evidence>
<proteinExistence type="predicted"/>
<keyword evidence="2" id="KW-0677">Repeat</keyword>
<feature type="domain" description="EGF-like" evidence="3 4">
    <location>
        <begin position="453"/>
        <end position="464"/>
    </location>
</feature>
<keyword evidence="1" id="KW-0880">Kelch repeat</keyword>
<dbReference type="PANTHER" id="PTHR46093:SF18">
    <property type="entry name" value="FIBRONECTIN TYPE-III DOMAIN-CONTAINING PROTEIN"/>
    <property type="match status" value="1"/>
</dbReference>
<name>A0A9W6TXZ6_9STRA</name>
<feature type="domain" description="EGF-like" evidence="3 4">
    <location>
        <begin position="528"/>
        <end position="539"/>
    </location>
</feature>
<evidence type="ECO:0000256" key="2">
    <source>
        <dbReference type="ARBA" id="ARBA00022737"/>
    </source>
</evidence>
<reference evidence="5" key="1">
    <citation type="submission" date="2023-04" db="EMBL/GenBank/DDBJ databases">
        <title>Phytophthora fragariaefolia NBRC 109709.</title>
        <authorList>
            <person name="Ichikawa N."/>
            <person name="Sato H."/>
            <person name="Tonouchi N."/>
        </authorList>
    </citation>
    <scope>NUCLEOTIDE SEQUENCE</scope>
    <source>
        <strain evidence="5">NBRC 109709</strain>
    </source>
</reference>
<protein>
    <submittedName>
        <fullName evidence="5">Unnamed protein product</fullName>
    </submittedName>
</protein>
<dbReference type="OrthoDB" id="6130531at2759"/>
<organism evidence="5 6">
    <name type="scientific">Phytophthora fragariaefolia</name>
    <dbReference type="NCBI Taxonomy" id="1490495"/>
    <lineage>
        <taxon>Eukaryota</taxon>
        <taxon>Sar</taxon>
        <taxon>Stramenopiles</taxon>
        <taxon>Oomycota</taxon>
        <taxon>Peronosporomycetes</taxon>
        <taxon>Peronosporales</taxon>
        <taxon>Peronosporaceae</taxon>
        <taxon>Phytophthora</taxon>
    </lineage>
</organism>
<dbReference type="SUPFAM" id="SSF117281">
    <property type="entry name" value="Kelch motif"/>
    <property type="match status" value="1"/>
</dbReference>
<dbReference type="Gene3D" id="2.60.120.260">
    <property type="entry name" value="Galactose-binding domain-like"/>
    <property type="match status" value="1"/>
</dbReference>
<accession>A0A9W6TXZ6</accession>
<sequence>MMSDCTRFADNGCVDSGWVALDEGEEWGGCKMVLGAMVCTHPSERWMHSAEVFSDNTMVVYGGFGPMCDDYCDDLWLYDFSDGSWTEMIELGSSRHGPGKRFKYSSVVLNDKLYVFGGFRLWQGFAHENSEENDWSSFSQYPLGGYLNDLWSYDKVTNTWTNITETVECPTDPKILADAILNEIEVECVVTWPLGRAGHTSVVFDNAIFIHGGYRTFFPYPTTSSAGAGRGTLTIREVGFTPYPTHPYYLSDLWKFNLSTGVWSQVVPDSDAIPDPRVDHSLIVANDHSFVYPIYPDSCTDDLEARRLPYSGNYAAYVTTTTTNNTDDYYFIAETHYGTKTPTRGTTQERVLIQQARRQAPGWDGCRDRQDGREDLPAELQWEHPSQRAGHMSVYHESFEKMFVFGGYGYERSEKYQDSVTFATASLGDLWQYDLNNCIKNCSLHGKCLAGNCRCDDGYYGEDCSNSTCPGSYCAYDDDTQTQVCDHCCFSGFEHTSNDSYVENVQKFPCTADNIHYSNGVCDGFGMCICKPPFIGDDCSIRNCGYNCSGHGYCSVEFPNSRSSTSTMAGYGGGYGQSRHGLMVEEEDDEDLYEGFNFSIDLAPPQTASTTNYMSSSYGAPASRGGYNPPGTAFRWG</sequence>
<evidence type="ECO:0000313" key="5">
    <source>
        <dbReference type="EMBL" id="GMF22204.1"/>
    </source>
</evidence>
<comment type="caution">
    <text evidence="5">The sequence shown here is derived from an EMBL/GenBank/DDBJ whole genome shotgun (WGS) entry which is preliminary data.</text>
</comment>
<dbReference type="AlphaFoldDB" id="A0A9W6TXZ6"/>
<evidence type="ECO:0000259" key="3">
    <source>
        <dbReference type="PROSITE" id="PS00022"/>
    </source>
</evidence>
<dbReference type="PROSITE" id="PS00022">
    <property type="entry name" value="EGF_1"/>
    <property type="match status" value="2"/>
</dbReference>
<gene>
    <name evidence="5" type="ORF">Pfra01_000320500</name>
</gene>
<evidence type="ECO:0000256" key="1">
    <source>
        <dbReference type="ARBA" id="ARBA00022441"/>
    </source>
</evidence>
<dbReference type="Proteomes" id="UP001165121">
    <property type="component" value="Unassembled WGS sequence"/>
</dbReference>
<dbReference type="InterPro" id="IPR015915">
    <property type="entry name" value="Kelch-typ_b-propeller"/>
</dbReference>
<dbReference type="PROSITE" id="PS01186">
    <property type="entry name" value="EGF_2"/>
    <property type="match status" value="2"/>
</dbReference>
<evidence type="ECO:0000259" key="4">
    <source>
        <dbReference type="PROSITE" id="PS01186"/>
    </source>
</evidence>
<dbReference type="InterPro" id="IPR000742">
    <property type="entry name" value="EGF"/>
</dbReference>